<evidence type="ECO:0000259" key="2">
    <source>
        <dbReference type="PROSITE" id="PS50181"/>
    </source>
</evidence>
<dbReference type="InterPro" id="IPR036047">
    <property type="entry name" value="F-box-like_dom_sf"/>
</dbReference>
<gene>
    <name evidence="3" type="ORF">FA15DRAFT_260610</name>
</gene>
<dbReference type="Gene3D" id="3.80.10.10">
    <property type="entry name" value="Ribonuclease Inhibitor"/>
    <property type="match status" value="1"/>
</dbReference>
<dbReference type="AlphaFoldDB" id="A0A5C3KF07"/>
<evidence type="ECO:0000256" key="1">
    <source>
        <dbReference type="SAM" id="MobiDB-lite"/>
    </source>
</evidence>
<feature type="compositionally biased region" description="Polar residues" evidence="1">
    <location>
        <begin position="1"/>
        <end position="11"/>
    </location>
</feature>
<proteinExistence type="predicted"/>
<evidence type="ECO:0000313" key="4">
    <source>
        <dbReference type="Proteomes" id="UP000307440"/>
    </source>
</evidence>
<dbReference type="Proteomes" id="UP000307440">
    <property type="component" value="Unassembled WGS sequence"/>
</dbReference>
<dbReference type="EMBL" id="ML210406">
    <property type="protein sequence ID" value="TFK18387.1"/>
    <property type="molecule type" value="Genomic_DNA"/>
</dbReference>
<keyword evidence="4" id="KW-1185">Reference proteome</keyword>
<name>A0A5C3KF07_COPMA</name>
<protein>
    <recommendedName>
        <fullName evidence="2">F-box domain-containing protein</fullName>
    </recommendedName>
</protein>
<feature type="region of interest" description="Disordered" evidence="1">
    <location>
        <begin position="1"/>
        <end position="21"/>
    </location>
</feature>
<dbReference type="InterPro" id="IPR032675">
    <property type="entry name" value="LRR_dom_sf"/>
</dbReference>
<reference evidence="3 4" key="1">
    <citation type="journal article" date="2019" name="Nat. Ecol. Evol.">
        <title>Megaphylogeny resolves global patterns of mushroom evolution.</title>
        <authorList>
            <person name="Varga T."/>
            <person name="Krizsan K."/>
            <person name="Foldi C."/>
            <person name="Dima B."/>
            <person name="Sanchez-Garcia M."/>
            <person name="Sanchez-Ramirez S."/>
            <person name="Szollosi G.J."/>
            <person name="Szarkandi J.G."/>
            <person name="Papp V."/>
            <person name="Albert L."/>
            <person name="Andreopoulos W."/>
            <person name="Angelini C."/>
            <person name="Antonin V."/>
            <person name="Barry K.W."/>
            <person name="Bougher N.L."/>
            <person name="Buchanan P."/>
            <person name="Buyck B."/>
            <person name="Bense V."/>
            <person name="Catcheside P."/>
            <person name="Chovatia M."/>
            <person name="Cooper J."/>
            <person name="Damon W."/>
            <person name="Desjardin D."/>
            <person name="Finy P."/>
            <person name="Geml J."/>
            <person name="Haridas S."/>
            <person name="Hughes K."/>
            <person name="Justo A."/>
            <person name="Karasinski D."/>
            <person name="Kautmanova I."/>
            <person name="Kiss B."/>
            <person name="Kocsube S."/>
            <person name="Kotiranta H."/>
            <person name="LaButti K.M."/>
            <person name="Lechner B.E."/>
            <person name="Liimatainen K."/>
            <person name="Lipzen A."/>
            <person name="Lukacs Z."/>
            <person name="Mihaltcheva S."/>
            <person name="Morgado L.N."/>
            <person name="Niskanen T."/>
            <person name="Noordeloos M.E."/>
            <person name="Ohm R.A."/>
            <person name="Ortiz-Santana B."/>
            <person name="Ovrebo C."/>
            <person name="Racz N."/>
            <person name="Riley R."/>
            <person name="Savchenko A."/>
            <person name="Shiryaev A."/>
            <person name="Soop K."/>
            <person name="Spirin V."/>
            <person name="Szebenyi C."/>
            <person name="Tomsovsky M."/>
            <person name="Tulloss R.E."/>
            <person name="Uehling J."/>
            <person name="Grigoriev I.V."/>
            <person name="Vagvolgyi C."/>
            <person name="Papp T."/>
            <person name="Martin F.M."/>
            <person name="Miettinen O."/>
            <person name="Hibbett D.S."/>
            <person name="Nagy L.G."/>
        </authorList>
    </citation>
    <scope>NUCLEOTIDE SEQUENCE [LARGE SCALE GENOMIC DNA]</scope>
    <source>
        <strain evidence="3 4">CBS 121175</strain>
    </source>
</reference>
<dbReference type="InterPro" id="IPR001810">
    <property type="entry name" value="F-box_dom"/>
</dbReference>
<dbReference type="PROSITE" id="PS50181">
    <property type="entry name" value="FBOX"/>
    <property type="match status" value="1"/>
</dbReference>
<dbReference type="SUPFAM" id="SSF81383">
    <property type="entry name" value="F-box domain"/>
    <property type="match status" value="1"/>
</dbReference>
<feature type="domain" description="F-box" evidence="2">
    <location>
        <begin position="38"/>
        <end position="74"/>
    </location>
</feature>
<organism evidence="3 4">
    <name type="scientific">Coprinopsis marcescibilis</name>
    <name type="common">Agaric fungus</name>
    <name type="synonym">Psathyrella marcescibilis</name>
    <dbReference type="NCBI Taxonomy" id="230819"/>
    <lineage>
        <taxon>Eukaryota</taxon>
        <taxon>Fungi</taxon>
        <taxon>Dikarya</taxon>
        <taxon>Basidiomycota</taxon>
        <taxon>Agaricomycotina</taxon>
        <taxon>Agaricomycetes</taxon>
        <taxon>Agaricomycetidae</taxon>
        <taxon>Agaricales</taxon>
        <taxon>Agaricineae</taxon>
        <taxon>Psathyrellaceae</taxon>
        <taxon>Coprinopsis</taxon>
    </lineage>
</organism>
<dbReference type="Pfam" id="PF12937">
    <property type="entry name" value="F-box-like"/>
    <property type="match status" value="1"/>
</dbReference>
<accession>A0A5C3KF07</accession>
<sequence>MSTARPTSSNPDHALPDDLSRRRIAIETSRTDAMSPSAIVLIELPREVIHSICSFLDDDDVYSVAFACRCLHHIALPAYLARQGVTHHDGDFVVGNIHSEQAMKAIRSAQFSFDIHRFVYTFGLSNTEDSEKHALAQQTLKKIGHVQEAHIKFSERSAGMGAARYLQAAASDHDDRLPDIDSLESIVTLSRDWERFTDDLLGKAGCRSLLVRSDSQNCRISPASVEGAIGKGYLGFNSLHRWKLRALRLVLAPVRFLGLYAPKLETFHIHSSVLFHPSLCRWTLSRLSLPSLTAVSFNHLQTLTPQAWSILLPCINIPNLTKLSINLCAINSSDLYSFFARHPKIEELSFGFGIPKLISPPQNVLRNLRLLRAPVEPLVALLSSPLDPIATLESVRVLYRTRRGSPFMSNAINNDLAPICFRLRTVPEVILSVALQSGATDWLISSSNGTELPAHLDQDHTSTSLTGVMADLSHQLTPPTSITFTGSCVTELEVKVNQYVLTQSLVLALPKMLAAFTNTTRLDLVTLSMMSVGTYVYEQGLVNDPFELPERRDVFIRSVAKNCPSIRQIFVNGEEEDVPSRRAVNMA</sequence>
<dbReference type="CDD" id="cd09917">
    <property type="entry name" value="F-box_SF"/>
    <property type="match status" value="1"/>
</dbReference>
<dbReference type="OrthoDB" id="2635672at2759"/>
<evidence type="ECO:0000313" key="3">
    <source>
        <dbReference type="EMBL" id="TFK18387.1"/>
    </source>
</evidence>